<dbReference type="EMBL" id="AE014299">
    <property type="protein sequence ID" value="AFV73541.1"/>
    <property type="molecule type" value="Genomic_DNA"/>
</dbReference>
<reference evidence="1 2" key="1">
    <citation type="journal article" date="2002" name="Nat. Biotechnol.">
        <title>Genome sequence of the dissimilatory metal ion-reducing bacterium Shewanella oneidensis.</title>
        <authorList>
            <person name="Heidelberg J.F."/>
            <person name="Paulsen I.T."/>
            <person name="Nelson K.E."/>
            <person name="Gaidos E.J."/>
            <person name="Nelson W.C."/>
            <person name="Read T.D."/>
            <person name="Eisen J.A."/>
            <person name="Seshadri R."/>
            <person name="Ward N."/>
            <person name="Methe B."/>
            <person name="Clayton R.A."/>
            <person name="Meyer T."/>
            <person name="Tsapin A."/>
            <person name="Scott J."/>
            <person name="Beanan M."/>
            <person name="Brinkac L."/>
            <person name="Daugherty S."/>
            <person name="DeBoy R.T."/>
            <person name="Dodson R.J."/>
            <person name="Durkin A.S."/>
            <person name="Haft D.H."/>
            <person name="Kolonay J.F."/>
            <person name="Madupu R."/>
            <person name="Peterson J.D."/>
            <person name="Umayam L.A."/>
            <person name="White O."/>
            <person name="Wolf A.M."/>
            <person name="Vamathevan J."/>
            <person name="Weidman J."/>
            <person name="Impraim M."/>
            <person name="Lee K."/>
            <person name="Berry K."/>
            <person name="Lee C."/>
            <person name="Mueller J."/>
            <person name="Khouri H."/>
            <person name="Gill J."/>
            <person name="Utterback T.R."/>
            <person name="McDonald L.A."/>
            <person name="Feldblyum T.V."/>
            <person name="Smith H.O."/>
            <person name="Venter J.C."/>
            <person name="Nealson K.H."/>
            <person name="Fraser C.M."/>
        </authorList>
    </citation>
    <scope>NUCLEOTIDE SEQUENCE [LARGE SCALE GENOMIC DNA]</scope>
    <source>
        <strain evidence="2">ATCC 700550 / JCM 31522 / CIP 106686 / LMG 19005 / NCIMB 14063 / MR-1</strain>
    </source>
</reference>
<proteinExistence type="predicted"/>
<dbReference type="AlphaFoldDB" id="K4PW08"/>
<dbReference type="HOGENOM" id="CLU_222365_0_0_6"/>
<evidence type="ECO:0000313" key="1">
    <source>
        <dbReference type="EMBL" id="AFV73541.1"/>
    </source>
</evidence>
<keyword evidence="2" id="KW-1185">Reference proteome</keyword>
<gene>
    <name evidence="1" type="primary">hisL</name>
    <name evidence="1" type="ordered locus">SO_4780</name>
</gene>
<name>K4PW08_SHEON</name>
<accession>K4PW08</accession>
<dbReference type="KEGG" id="son:SO_4780"/>
<evidence type="ECO:0000313" key="2">
    <source>
        <dbReference type="Proteomes" id="UP000008186"/>
    </source>
</evidence>
<reference evidence="1 2" key="2">
    <citation type="journal article" date="2005" name="Proteomics">
        <title>Global detection and characterization of hypothetical proteins in Shewanella oneidensis MR-1 using LC-MS based proteomics.</title>
        <authorList>
            <person name="Elias D.A."/>
            <person name="Monroe M.E."/>
            <person name="Marshall M.J."/>
            <person name="Romine M.F."/>
            <person name="Belieav A.S."/>
            <person name="Fredrickson J.K."/>
            <person name="Anderson G.A."/>
            <person name="Smith R.D."/>
            <person name="Lipton M.S."/>
        </authorList>
    </citation>
    <scope>NUCLEOTIDE SEQUENCE [LARGE SCALE GENOMIC DNA]</scope>
    <source>
        <strain evidence="2">ATCC 700550 / JCM 31522 / CIP 106686 / LMG 19005 / NCIMB 14063 / MR-1</strain>
    </source>
</reference>
<organism evidence="1 2">
    <name type="scientific">Shewanella oneidensis (strain ATCC 700550 / JCM 31522 / CIP 106686 / LMG 19005 / NCIMB 14063 / MR-1)</name>
    <dbReference type="NCBI Taxonomy" id="211586"/>
    <lineage>
        <taxon>Bacteria</taxon>
        <taxon>Pseudomonadati</taxon>
        <taxon>Pseudomonadota</taxon>
        <taxon>Gammaproteobacteria</taxon>
        <taxon>Alteromonadales</taxon>
        <taxon>Shewanellaceae</taxon>
        <taxon>Shewanella</taxon>
    </lineage>
</organism>
<protein>
    <submittedName>
        <fullName evidence="1">HisGD operon attenuation leader peptide HisL</fullName>
    </submittedName>
</protein>
<reference evidence="1 2" key="4">
    <citation type="journal article" date="2011" name="BMC Genomics">
        <title>Genome-wide protein localization prediction strategies for gram negative bacteria.</title>
        <authorList>
            <person name="Romine M.F."/>
        </authorList>
    </citation>
    <scope>NUCLEOTIDE SEQUENCE [LARGE SCALE GENOMIC DNA]</scope>
    <source>
        <strain evidence="2">ATCC 700550 / JCM 31522 / CIP 106686 / LMG 19005 / NCIMB 14063 / MR-1</strain>
    </source>
</reference>
<reference evidence="1 2" key="3">
    <citation type="journal article" date="2008" name="Appl. Environ. Microbiol.">
        <title>Identification of mobile elements and pseudogenes in the Shewanella oneidensis MR-1 genome.</title>
        <authorList>
            <person name="Romine M.F."/>
            <person name="Carlson T.S."/>
            <person name="Norbeck A.D."/>
            <person name="McCue L.A."/>
            <person name="Lipton M.S."/>
        </authorList>
    </citation>
    <scope>NUCLEOTIDE SEQUENCE [LARGE SCALE GENOMIC DNA]</scope>
    <source>
        <strain evidence="2">ATCC 700550 / JCM 31522 / CIP 106686 / LMG 19005 / NCIMB 14063 / MR-1</strain>
    </source>
</reference>
<sequence length="16" mass="1987">MSQLLNATHHHHHHMR</sequence>
<dbReference type="Proteomes" id="UP000008186">
    <property type="component" value="Chromosome"/>
</dbReference>